<feature type="transmembrane region" description="Helical" evidence="1">
    <location>
        <begin position="15"/>
        <end position="35"/>
    </location>
</feature>
<dbReference type="Proteomes" id="UP000244446">
    <property type="component" value="Unassembled WGS sequence"/>
</dbReference>
<accession>A0A2T7G999</accession>
<evidence type="ECO:0000313" key="2">
    <source>
        <dbReference type="EMBL" id="PVA10976.1"/>
    </source>
</evidence>
<dbReference type="RefSeq" id="WP_108690950.1">
    <property type="nucleotide sequence ID" value="NZ_QCYH01000002.1"/>
</dbReference>
<organism evidence="2 3">
    <name type="scientific">Pelagivirga sediminicola</name>
    <dbReference type="NCBI Taxonomy" id="2170575"/>
    <lineage>
        <taxon>Bacteria</taxon>
        <taxon>Pseudomonadati</taxon>
        <taxon>Pseudomonadota</taxon>
        <taxon>Alphaproteobacteria</taxon>
        <taxon>Rhodobacterales</taxon>
        <taxon>Paracoccaceae</taxon>
        <taxon>Pelagivirga</taxon>
    </lineage>
</organism>
<name>A0A2T7G999_9RHOB</name>
<protein>
    <submittedName>
        <fullName evidence="2">Uncharacterized protein</fullName>
    </submittedName>
</protein>
<sequence>MSDRQPPNSGSSNSFLAFIVGGLLVAVVVLGWLFFSSSEDSNDLNISIEGGGDAVDAIDNAVDGE</sequence>
<keyword evidence="1" id="KW-0812">Transmembrane</keyword>
<dbReference type="EMBL" id="QCYH01000002">
    <property type="protein sequence ID" value="PVA10976.1"/>
    <property type="molecule type" value="Genomic_DNA"/>
</dbReference>
<proteinExistence type="predicted"/>
<evidence type="ECO:0000313" key="3">
    <source>
        <dbReference type="Proteomes" id="UP000244446"/>
    </source>
</evidence>
<keyword evidence="1" id="KW-0472">Membrane</keyword>
<gene>
    <name evidence="2" type="ORF">DC366_04100</name>
</gene>
<evidence type="ECO:0000256" key="1">
    <source>
        <dbReference type="SAM" id="Phobius"/>
    </source>
</evidence>
<dbReference type="AlphaFoldDB" id="A0A2T7G999"/>
<reference evidence="2 3" key="1">
    <citation type="submission" date="2018-04" db="EMBL/GenBank/DDBJ databases">
        <title>Pelagivirga bohaiensis gen. nov., sp. nov., a bacterium isolated from the Bohai Sea.</title>
        <authorList>
            <person name="Ji X."/>
        </authorList>
    </citation>
    <scope>NUCLEOTIDE SEQUENCE [LARGE SCALE GENOMIC DNA]</scope>
    <source>
        <strain evidence="2 3">BH-SD19</strain>
    </source>
</reference>
<keyword evidence="3" id="KW-1185">Reference proteome</keyword>
<keyword evidence="1" id="KW-1133">Transmembrane helix</keyword>
<comment type="caution">
    <text evidence="2">The sequence shown here is derived from an EMBL/GenBank/DDBJ whole genome shotgun (WGS) entry which is preliminary data.</text>
</comment>